<dbReference type="HOGENOM" id="CLU_1170806_0_0_1"/>
<reference evidence="2 3" key="1">
    <citation type="submission" date="2014-04" db="EMBL/GenBank/DDBJ databases">
        <authorList>
            <consortium name="DOE Joint Genome Institute"/>
            <person name="Kuo A."/>
            <person name="Kohler A."/>
            <person name="Nagy L.G."/>
            <person name="Floudas D."/>
            <person name="Copeland A."/>
            <person name="Barry K.W."/>
            <person name="Cichocki N."/>
            <person name="Veneault-Fourrey C."/>
            <person name="LaButti K."/>
            <person name="Lindquist E.A."/>
            <person name="Lipzen A."/>
            <person name="Lundell T."/>
            <person name="Morin E."/>
            <person name="Murat C."/>
            <person name="Sun H."/>
            <person name="Tunlid A."/>
            <person name="Henrissat B."/>
            <person name="Grigoriev I.V."/>
            <person name="Hibbett D.S."/>
            <person name="Martin F."/>
            <person name="Nordberg H.P."/>
            <person name="Cantor M.N."/>
            <person name="Hua S.X."/>
        </authorList>
    </citation>
    <scope>NUCLEOTIDE SEQUENCE [LARGE SCALE GENOMIC DNA]</scope>
    <source>
        <strain evidence="2 3">LaAM-08-1</strain>
    </source>
</reference>
<dbReference type="Proteomes" id="UP000054477">
    <property type="component" value="Unassembled WGS sequence"/>
</dbReference>
<sequence>MPSILYLTFHSKPNCLPQKYQQYILPAVRRVYLDTTPYTNLQRKLKHAENRNKALKESEEELIKQCERYQAAASAHRRGEANANVELDDLRNEYEEAVGVLDREKEELQDMVESIEREKEDLTQTNEEQESEIGRLNETISTLSLEKNESRAKYENLKREYRKLKDRYMLGKDEGSSRLEHSFDRSDVGPSPPSWTRVVRPLPRSRVAIKVSRSVSPPPHFNERAKRPRLSESMRTRPEY</sequence>
<accession>A0A0C9Y975</accession>
<name>A0A0C9Y975_9AGAR</name>
<gene>
    <name evidence="2" type="ORF">K443DRAFT_130761</name>
</gene>
<keyword evidence="3" id="KW-1185">Reference proteome</keyword>
<feature type="region of interest" description="Disordered" evidence="1">
    <location>
        <begin position="117"/>
        <end position="137"/>
    </location>
</feature>
<dbReference type="OrthoDB" id="6270329at2759"/>
<protein>
    <submittedName>
        <fullName evidence="2">Uncharacterized protein</fullName>
    </submittedName>
</protein>
<feature type="region of interest" description="Disordered" evidence="1">
    <location>
        <begin position="176"/>
        <end position="197"/>
    </location>
</feature>
<feature type="compositionally biased region" description="Basic and acidic residues" evidence="1">
    <location>
        <begin position="221"/>
        <end position="240"/>
    </location>
</feature>
<feature type="region of interest" description="Disordered" evidence="1">
    <location>
        <begin position="210"/>
        <end position="240"/>
    </location>
</feature>
<reference evidence="3" key="2">
    <citation type="submission" date="2015-01" db="EMBL/GenBank/DDBJ databases">
        <title>Evolutionary Origins and Diversification of the Mycorrhizal Mutualists.</title>
        <authorList>
            <consortium name="DOE Joint Genome Institute"/>
            <consortium name="Mycorrhizal Genomics Consortium"/>
            <person name="Kohler A."/>
            <person name="Kuo A."/>
            <person name="Nagy L.G."/>
            <person name="Floudas D."/>
            <person name="Copeland A."/>
            <person name="Barry K.W."/>
            <person name="Cichocki N."/>
            <person name="Veneault-Fourrey C."/>
            <person name="LaButti K."/>
            <person name="Lindquist E.A."/>
            <person name="Lipzen A."/>
            <person name="Lundell T."/>
            <person name="Morin E."/>
            <person name="Murat C."/>
            <person name="Riley R."/>
            <person name="Ohm R."/>
            <person name="Sun H."/>
            <person name="Tunlid A."/>
            <person name="Henrissat B."/>
            <person name="Grigoriev I.V."/>
            <person name="Hibbett D.S."/>
            <person name="Martin F."/>
        </authorList>
    </citation>
    <scope>NUCLEOTIDE SEQUENCE [LARGE SCALE GENOMIC DNA]</scope>
    <source>
        <strain evidence="3">LaAM-08-1</strain>
    </source>
</reference>
<evidence type="ECO:0000313" key="3">
    <source>
        <dbReference type="Proteomes" id="UP000054477"/>
    </source>
</evidence>
<evidence type="ECO:0000313" key="2">
    <source>
        <dbReference type="EMBL" id="KIK04553.1"/>
    </source>
</evidence>
<dbReference type="AlphaFoldDB" id="A0A0C9Y975"/>
<proteinExistence type="predicted"/>
<dbReference type="STRING" id="1095629.A0A0C9Y975"/>
<evidence type="ECO:0000256" key="1">
    <source>
        <dbReference type="SAM" id="MobiDB-lite"/>
    </source>
</evidence>
<feature type="compositionally biased region" description="Basic and acidic residues" evidence="1">
    <location>
        <begin position="176"/>
        <end position="187"/>
    </location>
</feature>
<organism evidence="2 3">
    <name type="scientific">Laccaria amethystina LaAM-08-1</name>
    <dbReference type="NCBI Taxonomy" id="1095629"/>
    <lineage>
        <taxon>Eukaryota</taxon>
        <taxon>Fungi</taxon>
        <taxon>Dikarya</taxon>
        <taxon>Basidiomycota</taxon>
        <taxon>Agaricomycotina</taxon>
        <taxon>Agaricomycetes</taxon>
        <taxon>Agaricomycetidae</taxon>
        <taxon>Agaricales</taxon>
        <taxon>Agaricineae</taxon>
        <taxon>Hydnangiaceae</taxon>
        <taxon>Laccaria</taxon>
    </lineage>
</organism>
<dbReference type="EMBL" id="KN838568">
    <property type="protein sequence ID" value="KIK04553.1"/>
    <property type="molecule type" value="Genomic_DNA"/>
</dbReference>
<dbReference type="Gene3D" id="1.20.5.170">
    <property type="match status" value="1"/>
</dbReference>